<dbReference type="Pfam" id="PF03060">
    <property type="entry name" value="NMO"/>
    <property type="match status" value="1"/>
</dbReference>
<dbReference type="PANTHER" id="PTHR32332:SF20">
    <property type="entry name" value="2-NITROPROPANE DIOXYGENASE-LIKE PROTEIN"/>
    <property type="match status" value="1"/>
</dbReference>
<reference evidence="1" key="1">
    <citation type="journal article" date="2014" name="Front. Microbiol.">
        <title>High frequency of phylogenetically diverse reductive dehalogenase-homologous genes in deep subseafloor sedimentary metagenomes.</title>
        <authorList>
            <person name="Kawai M."/>
            <person name="Futagami T."/>
            <person name="Toyoda A."/>
            <person name="Takaki Y."/>
            <person name="Nishi S."/>
            <person name="Hori S."/>
            <person name="Arai W."/>
            <person name="Tsubouchi T."/>
            <person name="Morono Y."/>
            <person name="Uchiyama I."/>
            <person name="Ito T."/>
            <person name="Fujiyama A."/>
            <person name="Inagaki F."/>
            <person name="Takami H."/>
        </authorList>
    </citation>
    <scope>NUCLEOTIDE SEQUENCE</scope>
    <source>
        <strain evidence="1">Expedition CK06-06</strain>
    </source>
</reference>
<dbReference type="Gene3D" id="3.20.20.70">
    <property type="entry name" value="Aldolase class I"/>
    <property type="match status" value="1"/>
</dbReference>
<dbReference type="EMBL" id="BARU01006443">
    <property type="protein sequence ID" value="GAH47272.1"/>
    <property type="molecule type" value="Genomic_DNA"/>
</dbReference>
<name>X1FQK4_9ZZZZ</name>
<dbReference type="AlphaFoldDB" id="X1FQK4"/>
<proteinExistence type="predicted"/>
<evidence type="ECO:0000313" key="1">
    <source>
        <dbReference type="EMBL" id="GAH47272.1"/>
    </source>
</evidence>
<sequence length="135" mass="14767">PKQNTFLINMVNADRILKLPLIASGGISNGKGMLMALISGAQAVHLCTAFLATTESPIPDSWKQRIIDTDCFDPNIIKKVCQFDLDTPKINDLSLAAGTVNKIISADELVNNIINEAEKILKNLGFQEDIINFIQ</sequence>
<dbReference type="SUPFAM" id="SSF51412">
    <property type="entry name" value="Inosine monophosphate dehydrogenase (IMPDH)"/>
    <property type="match status" value="1"/>
</dbReference>
<comment type="caution">
    <text evidence="1">The sequence shown here is derived from an EMBL/GenBank/DDBJ whole genome shotgun (WGS) entry which is preliminary data.</text>
</comment>
<feature type="non-terminal residue" evidence="1">
    <location>
        <position position="1"/>
    </location>
</feature>
<dbReference type="PANTHER" id="PTHR32332">
    <property type="entry name" value="2-NITROPROPANE DIOXYGENASE"/>
    <property type="match status" value="1"/>
</dbReference>
<accession>X1FQK4</accession>
<gene>
    <name evidence="1" type="ORF">S03H2_12680</name>
</gene>
<protein>
    <submittedName>
        <fullName evidence="1">Uncharacterized protein</fullName>
    </submittedName>
</protein>
<organism evidence="1">
    <name type="scientific">marine sediment metagenome</name>
    <dbReference type="NCBI Taxonomy" id="412755"/>
    <lineage>
        <taxon>unclassified sequences</taxon>
        <taxon>metagenomes</taxon>
        <taxon>ecological metagenomes</taxon>
    </lineage>
</organism>
<dbReference type="InterPro" id="IPR013785">
    <property type="entry name" value="Aldolase_TIM"/>
</dbReference>